<evidence type="ECO:0000256" key="2">
    <source>
        <dbReference type="ARBA" id="ARBA00006436"/>
    </source>
</evidence>
<dbReference type="Proteomes" id="UP000184387">
    <property type="component" value="Unassembled WGS sequence"/>
</dbReference>
<accession>A0A1M6IIX4</accession>
<dbReference type="InterPro" id="IPR007129">
    <property type="entry name" value="Ubiqinol_cyt_c_chaperone_CPB3"/>
</dbReference>
<name>A0A1M6IIX4_9PROT</name>
<dbReference type="OrthoDB" id="7158889at2"/>
<keyword evidence="5" id="KW-1185">Reference proteome</keyword>
<dbReference type="PANTHER" id="PTHR12184">
    <property type="entry name" value="UBIQUINOL-CYTOCHROME C REDUCTASE COMPLEX ASSEMBLY FACTOR 1 FAMILY MEMBER"/>
    <property type="match status" value="1"/>
</dbReference>
<gene>
    <name evidence="4" type="ORF">SAMN02745194_02344</name>
</gene>
<dbReference type="AlphaFoldDB" id="A0A1M6IIX4"/>
<dbReference type="RefSeq" id="WP_073134889.1">
    <property type="nucleotide sequence ID" value="NZ_FQZF01000012.1"/>
</dbReference>
<dbReference type="Pfam" id="PF03981">
    <property type="entry name" value="Ubiq_cyt_C_chap"/>
    <property type="match status" value="1"/>
</dbReference>
<reference evidence="4 5" key="1">
    <citation type="submission" date="2016-11" db="EMBL/GenBank/DDBJ databases">
        <authorList>
            <person name="Jaros S."/>
            <person name="Januszkiewicz K."/>
            <person name="Wedrychowicz H."/>
        </authorList>
    </citation>
    <scope>NUCLEOTIDE SEQUENCE [LARGE SCALE GENOMIC DNA]</scope>
    <source>
        <strain evidence="4 5">DSM 14916</strain>
    </source>
</reference>
<proteinExistence type="inferred from homology"/>
<evidence type="ECO:0000313" key="5">
    <source>
        <dbReference type="Proteomes" id="UP000184387"/>
    </source>
</evidence>
<dbReference type="InterPro" id="IPR021150">
    <property type="entry name" value="Ubiq_cyt_c_chap"/>
</dbReference>
<organism evidence="4 5">
    <name type="scientific">Muricoccus roseus</name>
    <dbReference type="NCBI Taxonomy" id="198092"/>
    <lineage>
        <taxon>Bacteria</taxon>
        <taxon>Pseudomonadati</taxon>
        <taxon>Pseudomonadota</taxon>
        <taxon>Alphaproteobacteria</taxon>
        <taxon>Acetobacterales</taxon>
        <taxon>Roseomonadaceae</taxon>
        <taxon>Muricoccus</taxon>
    </lineage>
</organism>
<sequence length="183" mass="19389">MALFGLLRRRTHERAGFALYTAAVQAARDPGLFGEDGVPDTLEGRFDLIALHAALLVRRLHRDPDPRGPALAQAVFDAMFADMDINLREMGVGDMSIGKRVRVMWEAFHGRALAYEAALEAGDEAALEAALARNVWGGEPPAGAARRLAGHAMALNAALAGQPFEGFVAGQADFRATPVGAGA</sequence>
<evidence type="ECO:0000313" key="4">
    <source>
        <dbReference type="EMBL" id="SHJ34323.1"/>
    </source>
</evidence>
<dbReference type="STRING" id="198092.SAMN02745194_02344"/>
<protein>
    <submittedName>
        <fullName evidence="4">Cytochrome b pre-mRNA-processing protein 3</fullName>
    </submittedName>
</protein>
<evidence type="ECO:0000256" key="1">
    <source>
        <dbReference type="ARBA" id="ARBA00006407"/>
    </source>
</evidence>
<comment type="similarity">
    <text evidence="1">Belongs to the CBP3 family.</text>
</comment>
<feature type="domain" description="Ubiquinol-cytochrome c chaperone" evidence="3">
    <location>
        <begin position="37"/>
        <end position="173"/>
    </location>
</feature>
<evidence type="ECO:0000259" key="3">
    <source>
        <dbReference type="Pfam" id="PF03981"/>
    </source>
</evidence>
<dbReference type="EMBL" id="FQZF01000012">
    <property type="protein sequence ID" value="SHJ34323.1"/>
    <property type="molecule type" value="Genomic_DNA"/>
</dbReference>
<comment type="similarity">
    <text evidence="2">Belongs to the UPF0174 family.</text>
</comment>
<dbReference type="PANTHER" id="PTHR12184:SF1">
    <property type="entry name" value="UBIQUINOL-CYTOCHROME-C REDUCTASE COMPLEX ASSEMBLY FACTOR 1"/>
    <property type="match status" value="1"/>
</dbReference>